<keyword evidence="3" id="KW-1185">Reference proteome</keyword>
<reference evidence="2" key="1">
    <citation type="journal article" date="2014" name="Int. J. Syst. Evol. Microbiol.">
        <title>Complete genome sequence of Corynebacterium casei LMG S-19264T (=DSM 44701T), isolated from a smear-ripened cheese.</title>
        <authorList>
            <consortium name="US DOE Joint Genome Institute (JGI-PGF)"/>
            <person name="Walter F."/>
            <person name="Albersmeier A."/>
            <person name="Kalinowski J."/>
            <person name="Ruckert C."/>
        </authorList>
    </citation>
    <scope>NUCLEOTIDE SEQUENCE</scope>
    <source>
        <strain evidence="2">CGMCC 1.12214</strain>
    </source>
</reference>
<comment type="caution">
    <text evidence="2">The sequence shown here is derived from an EMBL/GenBank/DDBJ whole genome shotgun (WGS) entry which is preliminary data.</text>
</comment>
<name>A0A917I847_9HYPH</name>
<accession>A0A917I847</accession>
<dbReference type="AlphaFoldDB" id="A0A917I847"/>
<dbReference type="EMBL" id="BMES01000002">
    <property type="protein sequence ID" value="GGH23391.1"/>
    <property type="molecule type" value="Genomic_DNA"/>
</dbReference>
<organism evidence="2 3">
    <name type="scientific">Alsobacter metallidurans</name>
    <dbReference type="NCBI Taxonomy" id="340221"/>
    <lineage>
        <taxon>Bacteria</taxon>
        <taxon>Pseudomonadati</taxon>
        <taxon>Pseudomonadota</taxon>
        <taxon>Alphaproteobacteria</taxon>
        <taxon>Hyphomicrobiales</taxon>
        <taxon>Alsobacteraceae</taxon>
        <taxon>Alsobacter</taxon>
    </lineage>
</organism>
<reference evidence="2" key="2">
    <citation type="submission" date="2020-09" db="EMBL/GenBank/DDBJ databases">
        <authorList>
            <person name="Sun Q."/>
            <person name="Zhou Y."/>
        </authorList>
    </citation>
    <scope>NUCLEOTIDE SEQUENCE</scope>
    <source>
        <strain evidence="2">CGMCC 1.12214</strain>
    </source>
</reference>
<proteinExistence type="predicted"/>
<evidence type="ECO:0000313" key="3">
    <source>
        <dbReference type="Proteomes" id="UP000603912"/>
    </source>
</evidence>
<gene>
    <name evidence="2" type="ORF">GCM10007036_29110</name>
</gene>
<feature type="region of interest" description="Disordered" evidence="1">
    <location>
        <begin position="79"/>
        <end position="99"/>
    </location>
</feature>
<dbReference type="Proteomes" id="UP000603912">
    <property type="component" value="Unassembled WGS sequence"/>
</dbReference>
<evidence type="ECO:0000313" key="2">
    <source>
        <dbReference type="EMBL" id="GGH23391.1"/>
    </source>
</evidence>
<dbReference type="RefSeq" id="WP_188518456.1">
    <property type="nucleotide sequence ID" value="NZ_BMES01000002.1"/>
</dbReference>
<sequence length="99" mass="11103">MKPYSPDLSLDELLSDPLVRALMQADRVDPAKLRRDLAAVTPRPFQRAGRQPQALPNGSLPRWPTAWDELRHLVIGCVESNPASSSPPGRRLQKVDQPW</sequence>
<protein>
    <submittedName>
        <fullName evidence="2">Uncharacterized protein</fullName>
    </submittedName>
</protein>
<evidence type="ECO:0000256" key="1">
    <source>
        <dbReference type="SAM" id="MobiDB-lite"/>
    </source>
</evidence>